<reference evidence="6 7" key="1">
    <citation type="submission" date="2019-04" db="EMBL/GenBank/DDBJ databases">
        <title>Chromosome genome assembly for Takifugu flavidus.</title>
        <authorList>
            <person name="Xiao S."/>
        </authorList>
    </citation>
    <scope>NUCLEOTIDE SEQUENCE [LARGE SCALE GENOMIC DNA]</scope>
    <source>
        <strain evidence="6">HTHZ2018</strain>
        <tissue evidence="6">Muscle</tissue>
    </source>
</reference>
<dbReference type="PANTHER" id="PTHR24064">
    <property type="entry name" value="SOLUTE CARRIER FAMILY 22 MEMBER"/>
    <property type="match status" value="1"/>
</dbReference>
<proteinExistence type="predicted"/>
<evidence type="ECO:0000256" key="3">
    <source>
        <dbReference type="ARBA" id="ARBA00022989"/>
    </source>
</evidence>
<dbReference type="EMBL" id="RHFK02000009">
    <property type="protein sequence ID" value="TWW70931.1"/>
    <property type="molecule type" value="Genomic_DNA"/>
</dbReference>
<organism evidence="6 7">
    <name type="scientific">Takifugu flavidus</name>
    <name type="common">sansaifugu</name>
    <dbReference type="NCBI Taxonomy" id="433684"/>
    <lineage>
        <taxon>Eukaryota</taxon>
        <taxon>Metazoa</taxon>
        <taxon>Chordata</taxon>
        <taxon>Craniata</taxon>
        <taxon>Vertebrata</taxon>
        <taxon>Euteleostomi</taxon>
        <taxon>Actinopterygii</taxon>
        <taxon>Neopterygii</taxon>
        <taxon>Teleostei</taxon>
        <taxon>Neoteleostei</taxon>
        <taxon>Acanthomorphata</taxon>
        <taxon>Eupercaria</taxon>
        <taxon>Tetraodontiformes</taxon>
        <taxon>Tetradontoidea</taxon>
        <taxon>Tetraodontidae</taxon>
        <taxon>Takifugu</taxon>
    </lineage>
</organism>
<comment type="caution">
    <text evidence="6">The sequence shown here is derived from an EMBL/GenBank/DDBJ whole genome shotgun (WGS) entry which is preliminary data.</text>
</comment>
<comment type="subcellular location">
    <subcellularLocation>
        <location evidence="1">Membrane</location>
        <topology evidence="1">Multi-pass membrane protein</topology>
    </subcellularLocation>
</comment>
<evidence type="ECO:0000256" key="2">
    <source>
        <dbReference type="ARBA" id="ARBA00022692"/>
    </source>
</evidence>
<dbReference type="GO" id="GO:0016020">
    <property type="term" value="C:membrane"/>
    <property type="evidence" value="ECO:0007669"/>
    <property type="project" value="UniProtKB-SubCell"/>
</dbReference>
<keyword evidence="3 5" id="KW-1133">Transmembrane helix</keyword>
<dbReference type="InterPro" id="IPR005828">
    <property type="entry name" value="MFS_sugar_transport-like"/>
</dbReference>
<keyword evidence="7" id="KW-1185">Reference proteome</keyword>
<sequence>MFTPVDWDLETIEAYGINSTTECLNGWDYDAPKGVSSVMTENPWATSQVVITDSFDCDVTGFGRRFTILLILFVMLFGVVEWTKSSKAALSTTSLILFSTFALIVVPGIAYLLPNWRIMQVVIISPALLLVGLYYWLLPESARWLLTQGKKEAAQKELQRAARVNRREIPEILFGQAGWSGFRKKATGPDGINLLYGVLRHIFNLSLSLERAPLLLLHYVQNL</sequence>
<dbReference type="Proteomes" id="UP000324091">
    <property type="component" value="Chromosome 17"/>
</dbReference>
<evidence type="ECO:0000313" key="6">
    <source>
        <dbReference type="EMBL" id="TWW70931.1"/>
    </source>
</evidence>
<dbReference type="AlphaFoldDB" id="A0A5C6NWH4"/>
<protein>
    <submittedName>
        <fullName evidence="6">Solute carrier family 22 member 13</fullName>
    </submittedName>
</protein>
<feature type="transmembrane region" description="Helical" evidence="5">
    <location>
        <begin position="66"/>
        <end position="83"/>
    </location>
</feature>
<evidence type="ECO:0000256" key="1">
    <source>
        <dbReference type="ARBA" id="ARBA00004141"/>
    </source>
</evidence>
<accession>A0A5C6NWH4</accession>
<dbReference type="Gene3D" id="1.20.1250.20">
    <property type="entry name" value="MFS general substrate transporter like domains"/>
    <property type="match status" value="1"/>
</dbReference>
<evidence type="ECO:0000256" key="5">
    <source>
        <dbReference type="SAM" id="Phobius"/>
    </source>
</evidence>
<dbReference type="GO" id="GO:0022857">
    <property type="term" value="F:transmembrane transporter activity"/>
    <property type="evidence" value="ECO:0007669"/>
    <property type="project" value="InterPro"/>
</dbReference>
<evidence type="ECO:0000313" key="7">
    <source>
        <dbReference type="Proteomes" id="UP000324091"/>
    </source>
</evidence>
<dbReference type="InterPro" id="IPR036259">
    <property type="entry name" value="MFS_trans_sf"/>
</dbReference>
<dbReference type="Pfam" id="PF00083">
    <property type="entry name" value="Sugar_tr"/>
    <property type="match status" value="1"/>
</dbReference>
<keyword evidence="2 5" id="KW-0812">Transmembrane</keyword>
<gene>
    <name evidence="6" type="ORF">D4764_17G0004140</name>
</gene>
<name>A0A5C6NWH4_9TELE</name>
<feature type="transmembrane region" description="Helical" evidence="5">
    <location>
        <begin position="95"/>
        <end position="112"/>
    </location>
</feature>
<keyword evidence="4 5" id="KW-0472">Membrane</keyword>
<feature type="transmembrane region" description="Helical" evidence="5">
    <location>
        <begin position="118"/>
        <end position="138"/>
    </location>
</feature>
<dbReference type="SUPFAM" id="SSF103473">
    <property type="entry name" value="MFS general substrate transporter"/>
    <property type="match status" value="1"/>
</dbReference>
<evidence type="ECO:0000256" key="4">
    <source>
        <dbReference type="ARBA" id="ARBA00023136"/>
    </source>
</evidence>